<organism evidence="1">
    <name type="scientific">Siphoviridae sp. ct0Wl9</name>
    <dbReference type="NCBI Taxonomy" id="2827763"/>
    <lineage>
        <taxon>Viruses</taxon>
        <taxon>Duplodnaviria</taxon>
        <taxon>Heunggongvirae</taxon>
        <taxon>Uroviricota</taxon>
        <taxon>Caudoviricetes</taxon>
    </lineage>
</organism>
<evidence type="ECO:0000313" key="1">
    <source>
        <dbReference type="EMBL" id="DAF59720.1"/>
    </source>
</evidence>
<sequence length="160" mass="18383">MRVKAIVEEDFINYKLPSMFISTCFCDYKCCTELGLDIGVCQNAPLAQSENIEIPDQIIYEHFVNNPITKATVIGGLEPMIQINEVIDLINLFRNQGEDCPFVIYTGYYPNEISEELNLLKKYKNIIIKFGRYIPNRPKKYDNILGIDLVSDNQYAEVIS</sequence>
<protein>
    <submittedName>
        <fullName evidence="1">4Fe-4S single cluster domain protein</fullName>
    </submittedName>
</protein>
<proteinExistence type="predicted"/>
<accession>A0A8S5T9A3</accession>
<dbReference type="EMBL" id="BK032775">
    <property type="protein sequence ID" value="DAF59720.1"/>
    <property type="molecule type" value="Genomic_DNA"/>
</dbReference>
<name>A0A8S5T9A3_9CAUD</name>
<dbReference type="InterPro" id="IPR013785">
    <property type="entry name" value="Aldolase_TIM"/>
</dbReference>
<dbReference type="Gene3D" id="3.20.20.70">
    <property type="entry name" value="Aldolase class I"/>
    <property type="match status" value="1"/>
</dbReference>
<reference evidence="1" key="1">
    <citation type="journal article" date="2021" name="Proc. Natl. Acad. Sci. U.S.A.">
        <title>A Catalog of Tens of Thousands of Viruses from Human Metagenomes Reveals Hidden Associations with Chronic Diseases.</title>
        <authorList>
            <person name="Tisza M.J."/>
            <person name="Buck C.B."/>
        </authorList>
    </citation>
    <scope>NUCLEOTIDE SEQUENCE</scope>
    <source>
        <strain evidence="1">Ct0Wl9</strain>
    </source>
</reference>
<dbReference type="Pfam" id="PF13353">
    <property type="entry name" value="Fer4_12"/>
    <property type="match status" value="1"/>
</dbReference>